<dbReference type="SUPFAM" id="SSF52091">
    <property type="entry name" value="SpoIIaa-like"/>
    <property type="match status" value="1"/>
</dbReference>
<dbReference type="AlphaFoldDB" id="A0A8J3BKY6"/>
<evidence type="ECO:0000256" key="1">
    <source>
        <dbReference type="ARBA" id="ARBA00009013"/>
    </source>
</evidence>
<evidence type="ECO:0000313" key="5">
    <source>
        <dbReference type="Proteomes" id="UP000662200"/>
    </source>
</evidence>
<keyword evidence="5" id="KW-1185">Reference proteome</keyword>
<dbReference type="CDD" id="cd07043">
    <property type="entry name" value="STAS_anti-anti-sigma_factors"/>
    <property type="match status" value="1"/>
</dbReference>
<evidence type="ECO:0000313" key="4">
    <source>
        <dbReference type="EMBL" id="GGK28537.1"/>
    </source>
</evidence>
<feature type="domain" description="STAS" evidence="3">
    <location>
        <begin position="10"/>
        <end position="108"/>
    </location>
</feature>
<proteinExistence type="inferred from homology"/>
<dbReference type="EMBL" id="BMQC01000006">
    <property type="protein sequence ID" value="GGK28537.1"/>
    <property type="molecule type" value="Genomic_DNA"/>
</dbReference>
<organism evidence="4 5">
    <name type="scientific">Pilimelia terevasa</name>
    <dbReference type="NCBI Taxonomy" id="53372"/>
    <lineage>
        <taxon>Bacteria</taxon>
        <taxon>Bacillati</taxon>
        <taxon>Actinomycetota</taxon>
        <taxon>Actinomycetes</taxon>
        <taxon>Micromonosporales</taxon>
        <taxon>Micromonosporaceae</taxon>
        <taxon>Pilimelia</taxon>
    </lineage>
</organism>
<comment type="caution">
    <text evidence="4">The sequence shown here is derived from an EMBL/GenBank/DDBJ whole genome shotgun (WGS) entry which is preliminary data.</text>
</comment>
<accession>A0A8J3BKY6</accession>
<evidence type="ECO:0000256" key="2">
    <source>
        <dbReference type="RuleBase" id="RU003749"/>
    </source>
</evidence>
<protein>
    <recommendedName>
        <fullName evidence="2">Anti-sigma factor antagonist</fullName>
    </recommendedName>
</protein>
<dbReference type="InterPro" id="IPR036513">
    <property type="entry name" value="STAS_dom_sf"/>
</dbReference>
<evidence type="ECO:0000259" key="3">
    <source>
        <dbReference type="PROSITE" id="PS50801"/>
    </source>
</evidence>
<sequence length="108" mass="11364">MTAEVRRHPDGTVEIAFGGEIDIETAHEISDAVTQILHTEQPPRIALNMRAVTFIDSVGISALVACFQAAGVSGTALVVAEPSPNVHRTLWVTGLHGLFGAPEPALTP</sequence>
<dbReference type="PROSITE" id="PS50801">
    <property type="entry name" value="STAS"/>
    <property type="match status" value="1"/>
</dbReference>
<dbReference type="Pfam" id="PF01740">
    <property type="entry name" value="STAS"/>
    <property type="match status" value="1"/>
</dbReference>
<dbReference type="GO" id="GO:0043856">
    <property type="term" value="F:anti-sigma factor antagonist activity"/>
    <property type="evidence" value="ECO:0007669"/>
    <property type="project" value="InterPro"/>
</dbReference>
<reference evidence="4" key="2">
    <citation type="submission" date="2020-09" db="EMBL/GenBank/DDBJ databases">
        <authorList>
            <person name="Sun Q."/>
            <person name="Ohkuma M."/>
        </authorList>
    </citation>
    <scope>NUCLEOTIDE SEQUENCE</scope>
    <source>
        <strain evidence="4">JCM 3091</strain>
    </source>
</reference>
<dbReference type="Gene3D" id="3.30.750.24">
    <property type="entry name" value="STAS domain"/>
    <property type="match status" value="1"/>
</dbReference>
<dbReference type="InterPro" id="IPR003658">
    <property type="entry name" value="Anti-sigma_ant"/>
</dbReference>
<gene>
    <name evidence="4" type="ORF">GCM10010124_21530</name>
</gene>
<dbReference type="PANTHER" id="PTHR33495:SF2">
    <property type="entry name" value="ANTI-SIGMA FACTOR ANTAGONIST TM_1081-RELATED"/>
    <property type="match status" value="1"/>
</dbReference>
<name>A0A8J3BKY6_9ACTN</name>
<dbReference type="InterPro" id="IPR002645">
    <property type="entry name" value="STAS_dom"/>
</dbReference>
<comment type="similarity">
    <text evidence="1 2">Belongs to the anti-sigma-factor antagonist family.</text>
</comment>
<dbReference type="NCBIfam" id="TIGR00377">
    <property type="entry name" value="ant_ant_sig"/>
    <property type="match status" value="1"/>
</dbReference>
<reference evidence="4" key="1">
    <citation type="journal article" date="2014" name="Int. J. Syst. Evol. Microbiol.">
        <title>Complete genome sequence of Corynebacterium casei LMG S-19264T (=DSM 44701T), isolated from a smear-ripened cheese.</title>
        <authorList>
            <consortium name="US DOE Joint Genome Institute (JGI-PGF)"/>
            <person name="Walter F."/>
            <person name="Albersmeier A."/>
            <person name="Kalinowski J."/>
            <person name="Ruckert C."/>
        </authorList>
    </citation>
    <scope>NUCLEOTIDE SEQUENCE</scope>
    <source>
        <strain evidence="4">JCM 3091</strain>
    </source>
</reference>
<dbReference type="PANTHER" id="PTHR33495">
    <property type="entry name" value="ANTI-SIGMA FACTOR ANTAGONIST TM_1081-RELATED-RELATED"/>
    <property type="match status" value="1"/>
</dbReference>
<dbReference type="Proteomes" id="UP000662200">
    <property type="component" value="Unassembled WGS sequence"/>
</dbReference>